<dbReference type="SUPFAM" id="SSF50475">
    <property type="entry name" value="FMN-binding split barrel"/>
    <property type="match status" value="1"/>
</dbReference>
<name>A0A0A2EBP7_9PORP</name>
<dbReference type="InterPro" id="IPR002563">
    <property type="entry name" value="Flavin_Rdtase-like_dom"/>
</dbReference>
<dbReference type="Gene3D" id="2.30.110.10">
    <property type="entry name" value="Electron Transport, Fmn-binding Protein, Chain A"/>
    <property type="match status" value="1"/>
</dbReference>
<evidence type="ECO:0000256" key="2">
    <source>
        <dbReference type="ARBA" id="ARBA00022630"/>
    </source>
</evidence>
<dbReference type="GO" id="GO:0010181">
    <property type="term" value="F:FMN binding"/>
    <property type="evidence" value="ECO:0007669"/>
    <property type="project" value="InterPro"/>
</dbReference>
<evidence type="ECO:0000313" key="6">
    <source>
        <dbReference type="EMBL" id="SUB89489.1"/>
    </source>
</evidence>
<gene>
    <name evidence="6" type="primary">flr</name>
    <name evidence="5" type="ORF">HQ47_00550</name>
    <name evidence="6" type="ORF">NCTC11632_01599</name>
</gene>
<dbReference type="Proteomes" id="UP000030103">
    <property type="component" value="Unassembled WGS sequence"/>
</dbReference>
<dbReference type="SMART" id="SM00903">
    <property type="entry name" value="Flavin_Reduct"/>
    <property type="match status" value="1"/>
</dbReference>
<dbReference type="Pfam" id="PF01613">
    <property type="entry name" value="Flavin_Reduct"/>
    <property type="match status" value="1"/>
</dbReference>
<evidence type="ECO:0000313" key="5">
    <source>
        <dbReference type="EMBL" id="KGN76316.1"/>
    </source>
</evidence>
<proteinExistence type="inferred from homology"/>
<dbReference type="RefSeq" id="WP_025004232.1">
    <property type="nucleotide sequence ID" value="NZ_JASBZX010000011.1"/>
</dbReference>
<evidence type="ECO:0000313" key="8">
    <source>
        <dbReference type="Proteomes" id="UP000254156"/>
    </source>
</evidence>
<comment type="similarity">
    <text evidence="3">Belongs to the flavoredoxin family.</text>
</comment>
<keyword evidence="2" id="KW-0285">Flavoprotein</keyword>
<comment type="cofactor">
    <cofactor evidence="1">
        <name>FMN</name>
        <dbReference type="ChEBI" id="CHEBI:58210"/>
    </cofactor>
</comment>
<accession>A0A0A2EBP7</accession>
<dbReference type="PANTHER" id="PTHR43567:SF1">
    <property type="entry name" value="FLAVOREDOXIN"/>
    <property type="match status" value="1"/>
</dbReference>
<dbReference type="eggNOG" id="COG1853">
    <property type="taxonomic scope" value="Bacteria"/>
</dbReference>
<dbReference type="PANTHER" id="PTHR43567">
    <property type="entry name" value="FLAVOREDOXIN-RELATED-RELATED"/>
    <property type="match status" value="1"/>
</dbReference>
<organism evidence="5 7">
    <name type="scientific">Porphyromonas macacae</name>
    <dbReference type="NCBI Taxonomy" id="28115"/>
    <lineage>
        <taxon>Bacteria</taxon>
        <taxon>Pseudomonadati</taxon>
        <taxon>Bacteroidota</taxon>
        <taxon>Bacteroidia</taxon>
        <taxon>Bacteroidales</taxon>
        <taxon>Porphyromonadaceae</taxon>
        <taxon>Porphyromonas</taxon>
    </lineage>
</organism>
<dbReference type="GO" id="GO:0016646">
    <property type="term" value="F:oxidoreductase activity, acting on the CH-NH group of donors, NAD or NADP as acceptor"/>
    <property type="evidence" value="ECO:0007669"/>
    <property type="project" value="UniProtKB-ARBA"/>
</dbReference>
<protein>
    <submittedName>
        <fullName evidence="5">Flavin reductase</fullName>
    </submittedName>
    <submittedName>
        <fullName evidence="6">Flavoredoxin</fullName>
    </submittedName>
</protein>
<evidence type="ECO:0000313" key="7">
    <source>
        <dbReference type="Proteomes" id="UP000030103"/>
    </source>
</evidence>
<dbReference type="OrthoDB" id="9794638at2"/>
<evidence type="ECO:0000256" key="3">
    <source>
        <dbReference type="ARBA" id="ARBA00038054"/>
    </source>
</evidence>
<dbReference type="EMBL" id="UGTF01000002">
    <property type="protein sequence ID" value="SUB89489.1"/>
    <property type="molecule type" value="Genomic_DNA"/>
</dbReference>
<dbReference type="InterPro" id="IPR012349">
    <property type="entry name" value="Split_barrel_FMN-bd"/>
</dbReference>
<dbReference type="AlphaFoldDB" id="A0A0A2EBP7"/>
<sequence length="195" mass="22200">MRVDWKPGTLIYPLPAILISSGDDCENYNLFTASWIGTVCSNPPMCYVSIRPERHSYQLIKDRMEFGLNLTTVSMARETDWCGVVSGREHKKFEETGLTPEKARFIAAPLVQESPVSLECRVRDIIHLGSHDMFLSEIINARADERYIDPKTGAFDMEKAGLLVYSHGEYFSLGEFLGYFGWSVKKGEKPPKRRK</sequence>
<reference evidence="6 8" key="2">
    <citation type="submission" date="2018-06" db="EMBL/GenBank/DDBJ databases">
        <authorList>
            <consortium name="Pathogen Informatics"/>
            <person name="Doyle S."/>
        </authorList>
    </citation>
    <scope>NUCLEOTIDE SEQUENCE [LARGE SCALE GENOMIC DNA]</scope>
    <source>
        <strain evidence="6 8">NCTC11632</strain>
    </source>
</reference>
<dbReference type="STRING" id="28115.HQ47_00550"/>
<dbReference type="EMBL" id="JRFA01000002">
    <property type="protein sequence ID" value="KGN76316.1"/>
    <property type="molecule type" value="Genomic_DNA"/>
</dbReference>
<keyword evidence="7" id="KW-1185">Reference proteome</keyword>
<feature type="domain" description="Flavin reductase like" evidence="4">
    <location>
        <begin position="9"/>
        <end position="149"/>
    </location>
</feature>
<evidence type="ECO:0000259" key="4">
    <source>
        <dbReference type="SMART" id="SM00903"/>
    </source>
</evidence>
<dbReference type="InterPro" id="IPR052174">
    <property type="entry name" value="Flavoredoxin"/>
</dbReference>
<evidence type="ECO:0000256" key="1">
    <source>
        <dbReference type="ARBA" id="ARBA00001917"/>
    </source>
</evidence>
<reference evidence="5 7" key="1">
    <citation type="submission" date="2014-09" db="EMBL/GenBank/DDBJ databases">
        <title>Draft Genome Sequence of Porphyromonas macacae COT-192_OH2859.</title>
        <authorList>
            <person name="Wallis C."/>
            <person name="Deusch O."/>
            <person name="O'Flynn C."/>
            <person name="Davis I."/>
            <person name="Horsfall A."/>
            <person name="Kirkwood N."/>
            <person name="Harris S."/>
            <person name="Eisen J.A."/>
            <person name="Coil D.A."/>
            <person name="Darling A.E."/>
            <person name="Jospin G."/>
            <person name="Alexiev A."/>
        </authorList>
    </citation>
    <scope>NUCLEOTIDE SEQUENCE [LARGE SCALE GENOMIC DNA]</scope>
    <source>
        <strain evidence="7">COT-192 OH2859</strain>
        <strain evidence="5">COT-192_OH2859</strain>
    </source>
</reference>
<dbReference type="Proteomes" id="UP000254156">
    <property type="component" value="Unassembled WGS sequence"/>
</dbReference>